<protein>
    <submittedName>
        <fullName evidence="1">Oidioi.mRNA.OKI2018_I69.XSR.g13521.t1.cds</fullName>
    </submittedName>
</protein>
<dbReference type="InterPro" id="IPR046805">
    <property type="entry name" value="Tra1_ring"/>
</dbReference>
<proteinExistence type="predicted"/>
<dbReference type="Proteomes" id="UP001158576">
    <property type="component" value="Chromosome XSR"/>
</dbReference>
<accession>A0ABN7SAU1</accession>
<keyword evidence="2" id="KW-1185">Reference proteome</keyword>
<dbReference type="EMBL" id="OU015569">
    <property type="protein sequence ID" value="CAG5094399.1"/>
    <property type="molecule type" value="Genomic_DNA"/>
</dbReference>
<evidence type="ECO:0000313" key="2">
    <source>
        <dbReference type="Proteomes" id="UP001158576"/>
    </source>
</evidence>
<dbReference type="Pfam" id="PF20206">
    <property type="entry name" value="Tra1_ring"/>
    <property type="match status" value="1"/>
</dbReference>
<gene>
    <name evidence="1" type="ORF">OKIOD_LOCUS5079</name>
</gene>
<evidence type="ECO:0000313" key="1">
    <source>
        <dbReference type="EMBL" id="CAG5094399.1"/>
    </source>
</evidence>
<reference evidence="1 2" key="1">
    <citation type="submission" date="2021-04" db="EMBL/GenBank/DDBJ databases">
        <authorList>
            <person name="Bliznina A."/>
        </authorList>
    </citation>
    <scope>NUCLEOTIDE SEQUENCE [LARGE SCALE GENOMIC DNA]</scope>
</reference>
<sequence>MVNDIISPFEIVRDFSQKTLQRIAKEAGKDTSEIILKIVGKYKTILEIPPFQFPSKGKLGNMNFKAIPIQIGILNGSAFCLGLDPPVFAYSPEPTAECHTFLVETFKIMSADEKYINRHCYKK</sequence>
<name>A0ABN7SAU1_OIKDI</name>
<organism evidence="1 2">
    <name type="scientific">Oikopleura dioica</name>
    <name type="common">Tunicate</name>
    <dbReference type="NCBI Taxonomy" id="34765"/>
    <lineage>
        <taxon>Eukaryota</taxon>
        <taxon>Metazoa</taxon>
        <taxon>Chordata</taxon>
        <taxon>Tunicata</taxon>
        <taxon>Appendicularia</taxon>
        <taxon>Copelata</taxon>
        <taxon>Oikopleuridae</taxon>
        <taxon>Oikopleura</taxon>
    </lineage>
</organism>